<protein>
    <submittedName>
        <fullName evidence="2">Sulfatase</fullName>
    </submittedName>
</protein>
<gene>
    <name evidence="2" type="ORF">CGZ75_06425</name>
</gene>
<dbReference type="Pfam" id="PF00884">
    <property type="entry name" value="Sulfatase"/>
    <property type="match status" value="1"/>
</dbReference>
<comment type="caution">
    <text evidence="2">The sequence shown here is derived from an EMBL/GenBank/DDBJ whole genome shotgun (WGS) entry which is preliminary data.</text>
</comment>
<dbReference type="InterPro" id="IPR000917">
    <property type="entry name" value="Sulfatase_N"/>
</dbReference>
<keyword evidence="3" id="KW-1185">Reference proteome</keyword>
<name>A0A229P204_9BACL</name>
<dbReference type="AlphaFoldDB" id="A0A229P204"/>
<sequence>MSANTNKKPNVLFLGIDSLRRDHMSSYGYTKLTTPHIDEYATGGTLFENHFSPSVPTTPGYASMLTGMDCFGTDVVALRHEGGLGGHVKTLAEVLRERGYNTTCIGFSGNASARGFDLYLDYDGWGPDGSGRSPKAERMNDVAIPELKRLAAEDKPFLLFLRHMDPHSPYLPPQPFDRLFYEGNERDPNNRSLEGMDNFEPFVHYLRSWIPKDCTDSDYVDAQYDGAVAYMDACIRRIFTALEELGIEEETLVVITADHGETLNEHECYYDHHGLYETNLVTPFILRFPGKVPAGKRMSDHTQIKDIMPTVLELLGIETGITFDGRSLVEYINGGELEREPEFYITECTWMRKHGWRTPEWKLIVALEPDFHFKPEIELYNLILDPQELNNVAEQEPEVVKLLIGRMEAHISRREDSTGRANPMITNLNWHGHQGGPFKDSQEAYETMRIGSASNARKLQEKEVEEKVVEG</sequence>
<dbReference type="PANTHER" id="PTHR43751">
    <property type="entry name" value="SULFATASE"/>
    <property type="match status" value="1"/>
</dbReference>
<dbReference type="EMBL" id="NMUQ01000001">
    <property type="protein sequence ID" value="OXM16316.1"/>
    <property type="molecule type" value="Genomic_DNA"/>
</dbReference>
<evidence type="ECO:0000313" key="2">
    <source>
        <dbReference type="EMBL" id="OXM16316.1"/>
    </source>
</evidence>
<accession>A0A229P204</accession>
<dbReference type="InterPro" id="IPR017850">
    <property type="entry name" value="Alkaline_phosphatase_core_sf"/>
</dbReference>
<dbReference type="OrthoDB" id="9762324at2"/>
<organism evidence="2 3">
    <name type="scientific">Paenibacillus herberti</name>
    <dbReference type="NCBI Taxonomy" id="1619309"/>
    <lineage>
        <taxon>Bacteria</taxon>
        <taxon>Bacillati</taxon>
        <taxon>Bacillota</taxon>
        <taxon>Bacilli</taxon>
        <taxon>Bacillales</taxon>
        <taxon>Paenibacillaceae</taxon>
        <taxon>Paenibacillus</taxon>
    </lineage>
</organism>
<evidence type="ECO:0000259" key="1">
    <source>
        <dbReference type="Pfam" id="PF00884"/>
    </source>
</evidence>
<dbReference type="SUPFAM" id="SSF53649">
    <property type="entry name" value="Alkaline phosphatase-like"/>
    <property type="match status" value="1"/>
</dbReference>
<reference evidence="2 3" key="1">
    <citation type="submission" date="2017-07" db="EMBL/GenBank/DDBJ databases">
        <title>Paenibacillus herberti R33 genome sequencing and assembly.</title>
        <authorList>
            <person name="Su W."/>
        </authorList>
    </citation>
    <scope>NUCLEOTIDE SEQUENCE [LARGE SCALE GENOMIC DNA]</scope>
    <source>
        <strain evidence="2 3">R33</strain>
    </source>
</reference>
<dbReference type="Proteomes" id="UP000215145">
    <property type="component" value="Unassembled WGS sequence"/>
</dbReference>
<dbReference type="Gene3D" id="3.40.720.10">
    <property type="entry name" value="Alkaline Phosphatase, subunit A"/>
    <property type="match status" value="1"/>
</dbReference>
<dbReference type="CDD" id="cd16148">
    <property type="entry name" value="sulfatase_like"/>
    <property type="match status" value="1"/>
</dbReference>
<proteinExistence type="predicted"/>
<dbReference type="RefSeq" id="WP_089523400.1">
    <property type="nucleotide sequence ID" value="NZ_NMUQ01000001.1"/>
</dbReference>
<evidence type="ECO:0000313" key="3">
    <source>
        <dbReference type="Proteomes" id="UP000215145"/>
    </source>
</evidence>
<dbReference type="PANTHER" id="PTHR43751:SF3">
    <property type="entry name" value="SULFATASE N-TERMINAL DOMAIN-CONTAINING PROTEIN"/>
    <property type="match status" value="1"/>
</dbReference>
<feature type="domain" description="Sulfatase N-terminal" evidence="1">
    <location>
        <begin position="9"/>
        <end position="317"/>
    </location>
</feature>
<dbReference type="InterPro" id="IPR052701">
    <property type="entry name" value="GAG_Ulvan_Degrading_Sulfatases"/>
</dbReference>